<reference evidence="11 12" key="1">
    <citation type="journal article" date="2019" name="Int. J. Syst. Evol. Microbiol.">
        <title>The Global Catalogue of Microorganisms (GCM) 10K type strain sequencing project: providing services to taxonomists for standard genome sequencing and annotation.</title>
        <authorList>
            <consortium name="The Broad Institute Genomics Platform"/>
            <consortium name="The Broad Institute Genome Sequencing Center for Infectious Disease"/>
            <person name="Wu L."/>
            <person name="Ma J."/>
        </authorList>
    </citation>
    <scope>NUCLEOTIDE SEQUENCE [LARGE SCALE GENOMIC DNA]</scope>
    <source>
        <strain evidence="11 12">PSR21</strain>
    </source>
</reference>
<dbReference type="PROSITE" id="PS00136">
    <property type="entry name" value="SUBTILASE_ASP"/>
    <property type="match status" value="1"/>
</dbReference>
<keyword evidence="4 6" id="KW-0378">Hydrolase</keyword>
<feature type="active site" description="Charge relay system" evidence="6">
    <location>
        <position position="138"/>
    </location>
</feature>
<feature type="active site" description="Charge relay system" evidence="6">
    <location>
        <position position="353"/>
    </location>
</feature>
<feature type="domain" description="Peptidase S8/S53" evidence="10">
    <location>
        <begin position="129"/>
        <end position="396"/>
    </location>
</feature>
<evidence type="ECO:0000256" key="2">
    <source>
        <dbReference type="ARBA" id="ARBA00022670"/>
    </source>
</evidence>
<comment type="caution">
    <text evidence="11">The sequence shown here is derived from an EMBL/GenBank/DDBJ whole genome shotgun (WGS) entry which is preliminary data.</text>
</comment>
<dbReference type="InterPro" id="IPR036852">
    <property type="entry name" value="Peptidase_S8/S53_dom_sf"/>
</dbReference>
<dbReference type="GeneID" id="79316205"/>
<feature type="active site" description="Charge relay system" evidence="6">
    <location>
        <position position="197"/>
    </location>
</feature>
<dbReference type="PROSITE" id="PS00137">
    <property type="entry name" value="SUBTILASE_HIS"/>
    <property type="match status" value="1"/>
</dbReference>
<protein>
    <submittedName>
        <fullName evidence="11">S8 family peptidase</fullName>
    </submittedName>
</protein>
<evidence type="ECO:0000256" key="3">
    <source>
        <dbReference type="ARBA" id="ARBA00022723"/>
    </source>
</evidence>
<keyword evidence="3" id="KW-0479">Metal-binding</keyword>
<dbReference type="InterPro" id="IPR022398">
    <property type="entry name" value="Peptidase_S8_His-AS"/>
</dbReference>
<dbReference type="GO" id="GO:0006508">
    <property type="term" value="P:proteolysis"/>
    <property type="evidence" value="ECO:0007669"/>
    <property type="project" value="UniProtKB-KW"/>
</dbReference>
<evidence type="ECO:0000256" key="6">
    <source>
        <dbReference type="PROSITE-ProRule" id="PRU01240"/>
    </source>
</evidence>
<dbReference type="InterPro" id="IPR000209">
    <property type="entry name" value="Peptidase_S8/S53_dom"/>
</dbReference>
<dbReference type="Proteomes" id="UP001596547">
    <property type="component" value="Unassembled WGS sequence"/>
</dbReference>
<dbReference type="InterPro" id="IPR023828">
    <property type="entry name" value="Peptidase_S8_Ser-AS"/>
</dbReference>
<sequence length="409" mass="42740">MNRRQFLRAAGAVGGIATLGVGGWTFLDREEFVEVNVGYAEESGLDAALSEASEVVREFDFDAVTLRLPESVAGWLAGQPDIRYVEANSQLRLHDHDETSEERPSRPESVPNGVERIEGTAAHESGITGKGASVAVLDTGIGSTHTDLRPNLGDGKAFAERSEEVIVDEDEDGTKIIIDDDAEENSDLPPWQDDHGHGTHVAGIAGAVDNGQGVVGVAPEATLHAVKIGSESGIEASDVAAGIQFVGDQGWDVANLSIGEEEPSGVIGDACTYAYEKGVLLVASAGNVDEGEDNSIVRYPAAYDDVIAVSATTGTGELAEFSLTGPEIELAAPGEDIYSTVPGGDYRANSGTSMASPHVAGAAALLMADRRSNVEARKRLRETAEDVGLDATEQGNGVVNVARAFGLER</sequence>
<dbReference type="InterPro" id="IPR015500">
    <property type="entry name" value="Peptidase_S8_subtilisin-rel"/>
</dbReference>
<dbReference type="InterPro" id="IPR023827">
    <property type="entry name" value="Peptidase_S8_Asp-AS"/>
</dbReference>
<dbReference type="RefSeq" id="WP_276303605.1">
    <property type="nucleotide sequence ID" value="NZ_CP119992.1"/>
</dbReference>
<dbReference type="SUPFAM" id="SSF52743">
    <property type="entry name" value="Subtilisin-like"/>
    <property type="match status" value="1"/>
</dbReference>
<keyword evidence="2 6" id="KW-0645">Protease</keyword>
<feature type="compositionally biased region" description="Basic and acidic residues" evidence="8">
    <location>
        <begin position="93"/>
        <end position="106"/>
    </location>
</feature>
<evidence type="ECO:0000259" key="10">
    <source>
        <dbReference type="Pfam" id="PF00082"/>
    </source>
</evidence>
<dbReference type="GO" id="GO:0046872">
    <property type="term" value="F:metal ion binding"/>
    <property type="evidence" value="ECO:0007669"/>
    <property type="project" value="UniProtKB-KW"/>
</dbReference>
<accession>A0ABD6A9R7</accession>
<keyword evidence="9" id="KW-1133">Transmembrane helix</keyword>
<keyword evidence="12" id="KW-1185">Reference proteome</keyword>
<evidence type="ECO:0000256" key="8">
    <source>
        <dbReference type="SAM" id="MobiDB-lite"/>
    </source>
</evidence>
<keyword evidence="9" id="KW-0812">Transmembrane</keyword>
<feature type="region of interest" description="Disordered" evidence="8">
    <location>
        <begin position="93"/>
        <end position="113"/>
    </location>
</feature>
<dbReference type="PANTHER" id="PTHR43806">
    <property type="entry name" value="PEPTIDASE S8"/>
    <property type="match status" value="1"/>
</dbReference>
<evidence type="ECO:0000256" key="5">
    <source>
        <dbReference type="ARBA" id="ARBA00022825"/>
    </source>
</evidence>
<evidence type="ECO:0000256" key="1">
    <source>
        <dbReference type="ARBA" id="ARBA00011073"/>
    </source>
</evidence>
<dbReference type="InterPro" id="IPR050131">
    <property type="entry name" value="Peptidase_S8_subtilisin-like"/>
</dbReference>
<gene>
    <name evidence="11" type="ORF">ACFQPE_10070</name>
</gene>
<dbReference type="Pfam" id="PF00082">
    <property type="entry name" value="Peptidase_S8"/>
    <property type="match status" value="1"/>
</dbReference>
<organism evidence="11 12">
    <name type="scientific">Halomarina halobia</name>
    <dbReference type="NCBI Taxonomy" id="3033386"/>
    <lineage>
        <taxon>Archaea</taxon>
        <taxon>Methanobacteriati</taxon>
        <taxon>Methanobacteriota</taxon>
        <taxon>Stenosarchaea group</taxon>
        <taxon>Halobacteria</taxon>
        <taxon>Halobacteriales</taxon>
        <taxon>Natronomonadaceae</taxon>
        <taxon>Halomarina</taxon>
    </lineage>
</organism>
<dbReference type="PROSITE" id="PS00138">
    <property type="entry name" value="SUBTILASE_SER"/>
    <property type="match status" value="1"/>
</dbReference>
<feature type="transmembrane region" description="Helical" evidence="9">
    <location>
        <begin position="7"/>
        <end position="27"/>
    </location>
</feature>
<dbReference type="PROSITE" id="PS51892">
    <property type="entry name" value="SUBTILASE"/>
    <property type="match status" value="1"/>
</dbReference>
<name>A0ABD6A9R7_9EURY</name>
<dbReference type="PRINTS" id="PR00723">
    <property type="entry name" value="SUBTILISIN"/>
</dbReference>
<dbReference type="CDD" id="cd07477">
    <property type="entry name" value="Peptidases_S8_Subtilisin_subset"/>
    <property type="match status" value="1"/>
</dbReference>
<proteinExistence type="inferred from homology"/>
<evidence type="ECO:0000256" key="4">
    <source>
        <dbReference type="ARBA" id="ARBA00022801"/>
    </source>
</evidence>
<dbReference type="Gene3D" id="3.40.50.200">
    <property type="entry name" value="Peptidase S8/S53 domain"/>
    <property type="match status" value="1"/>
</dbReference>
<dbReference type="PANTHER" id="PTHR43806:SF11">
    <property type="entry name" value="CEREVISIN-RELATED"/>
    <property type="match status" value="1"/>
</dbReference>
<evidence type="ECO:0000313" key="12">
    <source>
        <dbReference type="Proteomes" id="UP001596547"/>
    </source>
</evidence>
<dbReference type="AlphaFoldDB" id="A0ABD6A9R7"/>
<evidence type="ECO:0000256" key="7">
    <source>
        <dbReference type="RuleBase" id="RU003355"/>
    </source>
</evidence>
<evidence type="ECO:0000256" key="9">
    <source>
        <dbReference type="SAM" id="Phobius"/>
    </source>
</evidence>
<dbReference type="EMBL" id="JBHTBF010000002">
    <property type="protein sequence ID" value="MFC7317140.1"/>
    <property type="molecule type" value="Genomic_DNA"/>
</dbReference>
<keyword evidence="5 6" id="KW-0720">Serine protease</keyword>
<comment type="similarity">
    <text evidence="1 6 7">Belongs to the peptidase S8 family.</text>
</comment>
<dbReference type="GO" id="GO:0004252">
    <property type="term" value="F:serine-type endopeptidase activity"/>
    <property type="evidence" value="ECO:0007669"/>
    <property type="project" value="UniProtKB-UniRule"/>
</dbReference>
<dbReference type="InterPro" id="IPR034202">
    <property type="entry name" value="Subtilisin_Carlsberg-like"/>
</dbReference>
<evidence type="ECO:0000313" key="11">
    <source>
        <dbReference type="EMBL" id="MFC7317140.1"/>
    </source>
</evidence>
<keyword evidence="9" id="KW-0472">Membrane</keyword>